<proteinExistence type="predicted"/>
<dbReference type="PANTHER" id="PTHR21354:SF0">
    <property type="entry name" value="ZINC FINGER PROTEIN 511"/>
    <property type="match status" value="1"/>
</dbReference>
<feature type="compositionally biased region" description="Acidic residues" evidence="1">
    <location>
        <begin position="213"/>
        <end position="228"/>
    </location>
</feature>
<dbReference type="InterPro" id="IPR039258">
    <property type="entry name" value="ZNF511"/>
</dbReference>
<feature type="compositionally biased region" description="Polar residues" evidence="1">
    <location>
        <begin position="183"/>
        <end position="192"/>
    </location>
</feature>
<feature type="region of interest" description="Disordered" evidence="1">
    <location>
        <begin position="1"/>
        <end position="31"/>
    </location>
</feature>
<sequence length="294" mass="32291">MSSMLPTSKRRIINITSPSAPPPNAASSGPPQIEWKCSLPPTCHSNPVHFPNLQSYESHYYTQHAHICNVDQQHCTKIFPSQWLLDCHLDQVHSQLTRVKMERGLPVLHCLHPHCTTLFHSPSERTSHAINTHAYPPNFFFQIVEQGIGELIRAGGPGASLLLPVEGHEGEGDQMDSEVAMTTVKSGGSTDQEGSRDPVITNHLKRSRSTLDDTTDDDDDDDDTDLEDDPHAADNVTPYPSSSLTEDRGTQDAGESSLHQLSQTLDSLSLVPSAVRRNQRASSQHHPSSSLHAP</sequence>
<dbReference type="Proteomes" id="UP000078113">
    <property type="component" value="Unassembled WGS sequence"/>
</dbReference>
<comment type="caution">
    <text evidence="2">The sequence shown here is derived from an EMBL/GenBank/DDBJ whole genome shotgun (WGS) entry which is preliminary data.</text>
</comment>
<feature type="compositionally biased region" description="Polar residues" evidence="1">
    <location>
        <begin position="280"/>
        <end position="294"/>
    </location>
</feature>
<evidence type="ECO:0000313" key="2">
    <source>
        <dbReference type="EMBL" id="KAE8267809.1"/>
    </source>
</evidence>
<reference evidence="2" key="1">
    <citation type="submission" date="2016-04" db="EMBL/GenBank/DDBJ databases">
        <authorList>
            <person name="Nguyen H.D."/>
            <person name="Samba Siva P."/>
            <person name="Cullis J."/>
            <person name="Levesque C.A."/>
            <person name="Hambleton S."/>
        </authorList>
    </citation>
    <scope>NUCLEOTIDE SEQUENCE</scope>
    <source>
        <strain evidence="2">DAOMC 236422</strain>
    </source>
</reference>
<dbReference type="AlphaFoldDB" id="A0A8X7T467"/>
<reference evidence="2" key="2">
    <citation type="journal article" date="2019" name="IMA Fungus">
        <title>Genome sequencing and comparison of five Tilletia species to identify candidate genes for the detection of regulated species infecting wheat.</title>
        <authorList>
            <person name="Nguyen H.D.T."/>
            <person name="Sultana T."/>
            <person name="Kesanakurti P."/>
            <person name="Hambleton S."/>
        </authorList>
    </citation>
    <scope>NUCLEOTIDE SEQUENCE</scope>
    <source>
        <strain evidence="2">DAOMC 236422</strain>
    </source>
</reference>
<dbReference type="EMBL" id="LWDG02000196">
    <property type="protein sequence ID" value="KAE8267809.1"/>
    <property type="molecule type" value="Genomic_DNA"/>
</dbReference>
<dbReference type="PANTHER" id="PTHR21354">
    <property type="entry name" value="ZINC FINGER PROTEIN 511"/>
    <property type="match status" value="1"/>
</dbReference>
<gene>
    <name evidence="2" type="ORF">A4X09_0g4532</name>
</gene>
<evidence type="ECO:0008006" key="4">
    <source>
        <dbReference type="Google" id="ProtNLM"/>
    </source>
</evidence>
<keyword evidence="3" id="KW-1185">Reference proteome</keyword>
<evidence type="ECO:0000313" key="3">
    <source>
        <dbReference type="Proteomes" id="UP000078113"/>
    </source>
</evidence>
<evidence type="ECO:0000256" key="1">
    <source>
        <dbReference type="SAM" id="MobiDB-lite"/>
    </source>
</evidence>
<protein>
    <recommendedName>
        <fullName evidence="4">C2H2-type domain-containing protein</fullName>
    </recommendedName>
</protein>
<name>A0A8X7T467_9BASI</name>
<organism evidence="2 3">
    <name type="scientific">Tilletia walkeri</name>
    <dbReference type="NCBI Taxonomy" id="117179"/>
    <lineage>
        <taxon>Eukaryota</taxon>
        <taxon>Fungi</taxon>
        <taxon>Dikarya</taxon>
        <taxon>Basidiomycota</taxon>
        <taxon>Ustilaginomycotina</taxon>
        <taxon>Exobasidiomycetes</taxon>
        <taxon>Tilletiales</taxon>
        <taxon>Tilletiaceae</taxon>
        <taxon>Tilletia</taxon>
    </lineage>
</organism>
<accession>A0A8X7T467</accession>
<feature type="region of interest" description="Disordered" evidence="1">
    <location>
        <begin position="182"/>
        <end position="294"/>
    </location>
</feature>
<feature type="compositionally biased region" description="Polar residues" evidence="1">
    <location>
        <begin position="253"/>
        <end position="267"/>
    </location>
</feature>